<dbReference type="RefSeq" id="XP_028142493.2">
    <property type="nucleotide sequence ID" value="XM_028286692.2"/>
</dbReference>
<dbReference type="EnsemblMetazoa" id="XM_028286692.2">
    <property type="protein sequence ID" value="XP_028142493.2"/>
    <property type="gene ID" value="LOC114336336"/>
</dbReference>
<reference evidence="1" key="1">
    <citation type="submission" date="2025-05" db="UniProtKB">
        <authorList>
            <consortium name="EnsemblMetazoa"/>
        </authorList>
    </citation>
    <scope>IDENTIFICATION</scope>
</reference>
<organism evidence="1 2">
    <name type="scientific">Diabrotica virgifera virgifera</name>
    <name type="common">western corn rootworm</name>
    <dbReference type="NCBI Taxonomy" id="50390"/>
    <lineage>
        <taxon>Eukaryota</taxon>
        <taxon>Metazoa</taxon>
        <taxon>Ecdysozoa</taxon>
        <taxon>Arthropoda</taxon>
        <taxon>Hexapoda</taxon>
        <taxon>Insecta</taxon>
        <taxon>Pterygota</taxon>
        <taxon>Neoptera</taxon>
        <taxon>Endopterygota</taxon>
        <taxon>Coleoptera</taxon>
        <taxon>Polyphaga</taxon>
        <taxon>Cucujiformia</taxon>
        <taxon>Chrysomeloidea</taxon>
        <taxon>Chrysomelidae</taxon>
        <taxon>Galerucinae</taxon>
        <taxon>Diabroticina</taxon>
        <taxon>Diabroticites</taxon>
        <taxon>Diabrotica</taxon>
    </lineage>
</organism>
<dbReference type="Proteomes" id="UP001652700">
    <property type="component" value="Unplaced"/>
</dbReference>
<evidence type="ECO:0000313" key="1">
    <source>
        <dbReference type="EnsemblMetazoa" id="XP_028142493.2"/>
    </source>
</evidence>
<sequence>MSPKLPVISLKLQCLKIISNKLIFALSDDEGKNYGVVSNYLAPTTYEVLQDLLKIILSSVNLDASIRFSCLEVLLREDVGKLDTGMFPQFYYDKILKVIKASGVGLQHLNLTGVWVRDFPEQLSQVIRSLKGLKTLVIPHMANDEVLDAIMTLKNLNVLDISGEACFTVEGINALKSQTLQILSIGSFGKTLICETDENSGSQLIADLLENLPNLVSLRTYSFTGSALFLLHNKLPKHKTKLKYLHDTGTTNSVMDTILSLCPDLENLHLDGAESGVLEKLTKLHKLHALKLTKCDVEEFLMFLTISGSQLESLKLNHSKDTSLDLSQICLLAPNLKIFECYLMKLTFTNSDTYFMSLENVEFCYCEVSDHVIRYIMENSPFLKRINVGSVIRMTDGDVFRLCAECDFASLEELWFSSARCLTTTTVQLLMGHCPKLREIGQLKGWDVSGEEADLLRALVEYTNTDLTLLPSYY</sequence>
<dbReference type="SUPFAM" id="SSF52047">
    <property type="entry name" value="RNI-like"/>
    <property type="match status" value="1"/>
</dbReference>
<proteinExistence type="predicted"/>
<dbReference type="GeneID" id="114336336"/>
<evidence type="ECO:0000313" key="2">
    <source>
        <dbReference type="Proteomes" id="UP001652700"/>
    </source>
</evidence>
<protein>
    <submittedName>
        <fullName evidence="1">Uncharacterized protein</fullName>
    </submittedName>
</protein>
<name>A0ABM5IUI5_DIAVI</name>
<accession>A0ABM5IUI5</accession>
<keyword evidence="2" id="KW-1185">Reference proteome</keyword>
<dbReference type="InterPro" id="IPR032675">
    <property type="entry name" value="LRR_dom_sf"/>
</dbReference>
<dbReference type="Gene3D" id="3.80.10.10">
    <property type="entry name" value="Ribonuclease Inhibitor"/>
    <property type="match status" value="1"/>
</dbReference>